<feature type="region of interest" description="Disordered" evidence="1">
    <location>
        <begin position="1"/>
        <end position="115"/>
    </location>
</feature>
<reference evidence="2" key="1">
    <citation type="submission" date="2021-06" db="EMBL/GenBank/DDBJ databases">
        <authorList>
            <person name="Kallberg Y."/>
            <person name="Tangrot J."/>
            <person name="Rosling A."/>
        </authorList>
    </citation>
    <scope>NUCLEOTIDE SEQUENCE</scope>
    <source>
        <strain evidence="2">CL551</strain>
    </source>
</reference>
<feature type="compositionally biased region" description="Basic and acidic residues" evidence="1">
    <location>
        <begin position="9"/>
        <end position="18"/>
    </location>
</feature>
<accession>A0A9N9IJT1</accession>
<keyword evidence="3" id="KW-1185">Reference proteome</keyword>
<sequence>QGAGSKPKSLLESEDRPRQKPPTLDYFSDEDSKPKKRKLITLDNDFGKDAINQSSSKNSQDNDFVGDLEDDRPLPRTSTGIRGFVPQGYKSATESFEAPKEQEAAKEQAEVDDDPLDAFMQDIDSQVQKQSQDKSLQEKFRRDDIEDEDFVESYVNHMKKKGIDVGKSQRPIEKDEACSFIDIFASLC</sequence>
<evidence type="ECO:0000256" key="1">
    <source>
        <dbReference type="SAM" id="MobiDB-lite"/>
    </source>
</evidence>
<evidence type="ECO:0000313" key="3">
    <source>
        <dbReference type="Proteomes" id="UP000789342"/>
    </source>
</evidence>
<feature type="compositionally biased region" description="Low complexity" evidence="1">
    <location>
        <begin position="52"/>
        <end position="63"/>
    </location>
</feature>
<dbReference type="Proteomes" id="UP000789342">
    <property type="component" value="Unassembled WGS sequence"/>
</dbReference>
<dbReference type="AlphaFoldDB" id="A0A9N9IJT1"/>
<organism evidence="2 3">
    <name type="scientific">Acaulospora morrowiae</name>
    <dbReference type="NCBI Taxonomy" id="94023"/>
    <lineage>
        <taxon>Eukaryota</taxon>
        <taxon>Fungi</taxon>
        <taxon>Fungi incertae sedis</taxon>
        <taxon>Mucoromycota</taxon>
        <taxon>Glomeromycotina</taxon>
        <taxon>Glomeromycetes</taxon>
        <taxon>Diversisporales</taxon>
        <taxon>Acaulosporaceae</taxon>
        <taxon>Acaulospora</taxon>
    </lineage>
</organism>
<proteinExistence type="predicted"/>
<evidence type="ECO:0000313" key="2">
    <source>
        <dbReference type="EMBL" id="CAG8739338.1"/>
    </source>
</evidence>
<dbReference type="EMBL" id="CAJVPV010029778">
    <property type="protein sequence ID" value="CAG8739338.1"/>
    <property type="molecule type" value="Genomic_DNA"/>
</dbReference>
<gene>
    <name evidence="2" type="ORF">AMORRO_LOCUS14599</name>
</gene>
<name>A0A9N9IJT1_9GLOM</name>
<protein>
    <submittedName>
        <fullName evidence="2">7724_t:CDS:1</fullName>
    </submittedName>
</protein>
<comment type="caution">
    <text evidence="2">The sequence shown here is derived from an EMBL/GenBank/DDBJ whole genome shotgun (WGS) entry which is preliminary data.</text>
</comment>
<feature type="non-terminal residue" evidence="2">
    <location>
        <position position="1"/>
    </location>
</feature>
<feature type="compositionally biased region" description="Basic and acidic residues" evidence="1">
    <location>
        <begin position="97"/>
        <end position="109"/>
    </location>
</feature>